<keyword evidence="2" id="KW-1185">Reference proteome</keyword>
<proteinExistence type="predicted"/>
<accession>A0AAV7A3W5</accession>
<comment type="caution">
    <text evidence="1">The sequence shown here is derived from an EMBL/GenBank/DDBJ whole genome shotgun (WGS) entry which is preliminary data.</text>
</comment>
<evidence type="ECO:0000313" key="1">
    <source>
        <dbReference type="EMBL" id="KAG8556246.1"/>
    </source>
</evidence>
<gene>
    <name evidence="1" type="ORF">GDO81_017985</name>
</gene>
<organism evidence="1 2">
    <name type="scientific">Engystomops pustulosus</name>
    <name type="common">Tungara frog</name>
    <name type="synonym">Physalaemus pustulosus</name>
    <dbReference type="NCBI Taxonomy" id="76066"/>
    <lineage>
        <taxon>Eukaryota</taxon>
        <taxon>Metazoa</taxon>
        <taxon>Chordata</taxon>
        <taxon>Craniata</taxon>
        <taxon>Vertebrata</taxon>
        <taxon>Euteleostomi</taxon>
        <taxon>Amphibia</taxon>
        <taxon>Batrachia</taxon>
        <taxon>Anura</taxon>
        <taxon>Neobatrachia</taxon>
        <taxon>Hyloidea</taxon>
        <taxon>Leptodactylidae</taxon>
        <taxon>Leiuperinae</taxon>
        <taxon>Engystomops</taxon>
    </lineage>
</organism>
<dbReference type="AlphaFoldDB" id="A0AAV7A3W5"/>
<sequence>MTNLGTEKNQTIAQLLLIPINNATLMLEGSFPSEVNIRGDKSFGSSDINFGAKIWVLNNQGPPSPTEVIAVGKAIMRPGVEKWEYVPQEKCYLRE</sequence>
<dbReference type="EMBL" id="WNYA01000009">
    <property type="protein sequence ID" value="KAG8556246.1"/>
    <property type="molecule type" value="Genomic_DNA"/>
</dbReference>
<protein>
    <submittedName>
        <fullName evidence="1">Uncharacterized protein</fullName>
    </submittedName>
</protein>
<name>A0AAV7A3W5_ENGPU</name>
<reference evidence="1" key="1">
    <citation type="thesis" date="2020" institute="ProQuest LLC" country="789 East Eisenhower Parkway, Ann Arbor, MI, USA">
        <title>Comparative Genomics and Chromosome Evolution.</title>
        <authorList>
            <person name="Mudd A.B."/>
        </authorList>
    </citation>
    <scope>NUCLEOTIDE SEQUENCE</scope>
    <source>
        <strain evidence="1">237g6f4</strain>
        <tissue evidence="1">Blood</tissue>
    </source>
</reference>
<evidence type="ECO:0000313" key="2">
    <source>
        <dbReference type="Proteomes" id="UP000824782"/>
    </source>
</evidence>
<dbReference type="Proteomes" id="UP000824782">
    <property type="component" value="Unassembled WGS sequence"/>
</dbReference>